<evidence type="ECO:0000256" key="7">
    <source>
        <dbReference type="ARBA" id="ARBA00022853"/>
    </source>
</evidence>
<feature type="compositionally biased region" description="Basic and acidic residues" evidence="23">
    <location>
        <begin position="1057"/>
        <end position="1066"/>
    </location>
</feature>
<keyword evidence="9" id="KW-0007">Acetylation</keyword>
<dbReference type="PANTHER" id="PTHR13964">
    <property type="entry name" value="RBP-RELATED"/>
    <property type="match status" value="1"/>
</dbReference>
<comment type="similarity">
    <text evidence="2">Belongs to the RRM RBM34 family.</text>
</comment>
<evidence type="ECO:0000256" key="22">
    <source>
        <dbReference type="PROSITE-ProRule" id="PRU00176"/>
    </source>
</evidence>
<dbReference type="InterPro" id="IPR001606">
    <property type="entry name" value="ARID_dom"/>
</dbReference>
<comment type="subcellular location">
    <subcellularLocation>
        <location evidence="1">Nucleus</location>
        <location evidence="1">Nucleolus</location>
    </subcellularLocation>
</comment>
<dbReference type="InterPro" id="IPR047474">
    <property type="entry name" value="Tudor_ARID4B_rpt2"/>
</dbReference>
<evidence type="ECO:0000256" key="1">
    <source>
        <dbReference type="ARBA" id="ARBA00004604"/>
    </source>
</evidence>
<dbReference type="FunFam" id="3.30.70.330:FF:000511">
    <property type="entry name" value="RNA binding motif protein 34"/>
    <property type="match status" value="1"/>
</dbReference>
<feature type="compositionally biased region" description="Polar residues" evidence="23">
    <location>
        <begin position="1163"/>
        <end position="1192"/>
    </location>
</feature>
<evidence type="ECO:0000256" key="11">
    <source>
        <dbReference type="ARBA" id="ARBA00023054"/>
    </source>
</evidence>
<feature type="region of interest" description="Disordered" evidence="23">
    <location>
        <begin position="1757"/>
        <end position="1785"/>
    </location>
</feature>
<evidence type="ECO:0000256" key="21">
    <source>
        <dbReference type="ARBA" id="ARBA00083404"/>
    </source>
</evidence>
<dbReference type="GO" id="GO:0000976">
    <property type="term" value="F:transcription cis-regulatory region binding"/>
    <property type="evidence" value="ECO:0007669"/>
    <property type="project" value="TreeGrafter"/>
</dbReference>
<dbReference type="InterPro" id="IPR035979">
    <property type="entry name" value="RBD_domain_sf"/>
</dbReference>
<feature type="compositionally biased region" description="Low complexity" evidence="23">
    <location>
        <begin position="1029"/>
        <end position="1038"/>
    </location>
</feature>
<feature type="region of interest" description="Disordered" evidence="23">
    <location>
        <begin position="1801"/>
        <end position="1820"/>
    </location>
</feature>
<organism evidence="26 27">
    <name type="scientific">Pongo abelii</name>
    <name type="common">Sumatran orangutan</name>
    <name type="synonym">Pongo pygmaeus abelii</name>
    <dbReference type="NCBI Taxonomy" id="9601"/>
    <lineage>
        <taxon>Eukaryota</taxon>
        <taxon>Metazoa</taxon>
        <taxon>Chordata</taxon>
        <taxon>Craniata</taxon>
        <taxon>Vertebrata</taxon>
        <taxon>Euteleostomi</taxon>
        <taxon>Mammalia</taxon>
        <taxon>Eutheria</taxon>
        <taxon>Euarchontoglires</taxon>
        <taxon>Primates</taxon>
        <taxon>Haplorrhini</taxon>
        <taxon>Catarrhini</taxon>
        <taxon>Hominidae</taxon>
        <taxon>Pongo</taxon>
    </lineage>
</organism>
<evidence type="ECO:0000313" key="26">
    <source>
        <dbReference type="Ensembl" id="ENSPPYP00000039889.1"/>
    </source>
</evidence>
<evidence type="ECO:0000256" key="9">
    <source>
        <dbReference type="ARBA" id="ARBA00022990"/>
    </source>
</evidence>
<feature type="compositionally biased region" description="Basic and acidic residues" evidence="23">
    <location>
        <begin position="778"/>
        <end position="787"/>
    </location>
</feature>
<feature type="region of interest" description="Disordered" evidence="23">
    <location>
        <begin position="635"/>
        <end position="680"/>
    </location>
</feature>
<feature type="compositionally biased region" description="Low complexity" evidence="23">
    <location>
        <begin position="1088"/>
        <end position="1102"/>
    </location>
</feature>
<dbReference type="Proteomes" id="UP000001595">
    <property type="component" value="Chromosome 1"/>
</dbReference>
<dbReference type="Pfam" id="PF00076">
    <property type="entry name" value="RRM_1"/>
    <property type="match status" value="2"/>
</dbReference>
<reference evidence="26" key="3">
    <citation type="submission" date="2025-09" db="UniProtKB">
        <authorList>
            <consortium name="Ensembl"/>
        </authorList>
    </citation>
    <scope>IDENTIFICATION</scope>
</reference>
<dbReference type="PROSITE" id="PS50102">
    <property type="entry name" value="RRM"/>
    <property type="match status" value="2"/>
</dbReference>
<feature type="domain" description="RRM" evidence="24">
    <location>
        <begin position="1677"/>
        <end position="1754"/>
    </location>
</feature>
<feature type="compositionally biased region" description="Basic and acidic residues" evidence="23">
    <location>
        <begin position="643"/>
        <end position="656"/>
    </location>
</feature>
<keyword evidence="4" id="KW-0597">Phosphoprotein</keyword>
<keyword evidence="13" id="KW-0804">Transcription</keyword>
<dbReference type="CDD" id="cd20462">
    <property type="entry name" value="Tudor_ARID4B_rpt2"/>
    <property type="match status" value="1"/>
</dbReference>
<feature type="region of interest" description="Disordered" evidence="23">
    <location>
        <begin position="706"/>
        <end position="887"/>
    </location>
</feature>
<dbReference type="FunFam" id="1.10.150.60:FF:000003">
    <property type="entry name" value="AT-rich interactive domain-containing protein 4B"/>
    <property type="match status" value="1"/>
</dbReference>
<evidence type="ECO:0000256" key="14">
    <source>
        <dbReference type="ARBA" id="ARBA00023242"/>
    </source>
</evidence>
<dbReference type="InterPro" id="IPR028853">
    <property type="entry name" value="ARID4B_ARID/BRIGHT"/>
</dbReference>
<feature type="compositionally biased region" description="Basic and acidic residues" evidence="23">
    <location>
        <begin position="910"/>
        <end position="928"/>
    </location>
</feature>
<gene>
    <name evidence="26" type="primary">ARID4B</name>
</gene>
<dbReference type="InterPro" id="IPR012677">
    <property type="entry name" value="Nucleotide-bd_a/b_plait_sf"/>
</dbReference>
<evidence type="ECO:0000256" key="6">
    <source>
        <dbReference type="ARBA" id="ARBA00022843"/>
    </source>
</evidence>
<dbReference type="GO" id="GO:0006357">
    <property type="term" value="P:regulation of transcription by RNA polymerase II"/>
    <property type="evidence" value="ECO:0007669"/>
    <property type="project" value="TreeGrafter"/>
</dbReference>
<keyword evidence="5" id="KW-0677">Repeat</keyword>
<evidence type="ECO:0000256" key="12">
    <source>
        <dbReference type="ARBA" id="ARBA00023125"/>
    </source>
</evidence>
<dbReference type="FunFam" id="2.30.30.140:FF:000012">
    <property type="entry name" value="AT-rich interactive domain-containing protein 4A"/>
    <property type="match status" value="1"/>
</dbReference>
<dbReference type="GO" id="GO:0005730">
    <property type="term" value="C:nucleolus"/>
    <property type="evidence" value="ECO:0007669"/>
    <property type="project" value="UniProtKB-SubCell"/>
</dbReference>
<evidence type="ECO:0000259" key="25">
    <source>
        <dbReference type="PROSITE" id="PS51011"/>
    </source>
</evidence>
<dbReference type="InterPro" id="IPR034221">
    <property type="entry name" value="RBM34_RRM2"/>
</dbReference>
<dbReference type="SMART" id="SM01014">
    <property type="entry name" value="ARID"/>
    <property type="match status" value="1"/>
</dbReference>
<evidence type="ECO:0000256" key="3">
    <source>
        <dbReference type="ARBA" id="ARBA00022499"/>
    </source>
</evidence>
<feature type="compositionally biased region" description="Acidic residues" evidence="23">
    <location>
        <begin position="532"/>
        <end position="567"/>
    </location>
</feature>
<dbReference type="Pfam" id="PF08169">
    <property type="entry name" value="RBB1NT"/>
    <property type="match status" value="1"/>
</dbReference>
<dbReference type="SMART" id="SM00360">
    <property type="entry name" value="RRM"/>
    <property type="match status" value="2"/>
</dbReference>
<dbReference type="InterPro" id="IPR012603">
    <property type="entry name" value="ARID4A/B_PWWP"/>
</dbReference>
<evidence type="ECO:0000256" key="20">
    <source>
        <dbReference type="ARBA" id="ARBA00078156"/>
    </source>
</evidence>
<reference evidence="26" key="2">
    <citation type="submission" date="2025-08" db="UniProtKB">
        <authorList>
            <consortium name="Ensembl"/>
        </authorList>
    </citation>
    <scope>IDENTIFICATION</scope>
</reference>
<comment type="function">
    <text evidence="15">Acts as a transcriptional repressor. May function in the assembly and/or enzymatic activity of the Sin3A corepressor complex or in mediating interactions between the complex and other regulatory complexes. Plays a role in the regulation of epigenetic modifications at the PWS/AS imprinting center near the SNRPN promoter, where it might function as part of a complex with RB1 and ARID4A. Involved in spermatogenesis, together with ARID4A, where it functions as a transcriptional coactivator for AR (androgen receptor) and enhances expression of genes required for sperm maturation. Regulates expression of the tight junction protein CLDN3 in the testis, which is important for integrity of the blood-testis barrier. Plays a role in myeloid homeostasis where it regulates the histone methylation state of bone marrow cells and expression of various genes involved in hematopoiesis. May function as a leukemia suppressor.</text>
</comment>
<dbReference type="GO" id="GO:0006325">
    <property type="term" value="P:chromatin organization"/>
    <property type="evidence" value="ECO:0007669"/>
    <property type="project" value="UniProtKB-KW"/>
</dbReference>
<feature type="region of interest" description="Disordered" evidence="23">
    <location>
        <begin position="910"/>
        <end position="1213"/>
    </location>
</feature>
<dbReference type="CDD" id="cd20460">
    <property type="entry name" value="Tudor_ARID4B_rpt1"/>
    <property type="match status" value="1"/>
</dbReference>
<dbReference type="FunFam" id="3.30.70.330:FF:000561">
    <property type="entry name" value="RNA-binding protein 34 isoform X2"/>
    <property type="match status" value="1"/>
</dbReference>
<dbReference type="InterPro" id="IPR051232">
    <property type="entry name" value="ARID/SWI1_ChromRemod"/>
</dbReference>
<dbReference type="InterPro" id="IPR047476">
    <property type="entry name" value="Tudor_ARID4B_rpt1"/>
</dbReference>
<feature type="compositionally biased region" description="Basic and acidic residues" evidence="23">
    <location>
        <begin position="807"/>
        <end position="816"/>
    </location>
</feature>
<protein>
    <recommendedName>
        <fullName evidence="18">AT-rich interactive domain-containing protein 4B</fullName>
    </recommendedName>
    <alternativeName>
        <fullName evidence="20">180 kDa Sin3-associated polypeptide</fullName>
    </alternativeName>
    <alternativeName>
        <fullName evidence="21">Histone deacetylase complex subunit SAP180</fullName>
    </alternativeName>
    <alternativeName>
        <fullName evidence="19">RNA-binding motif protein 34</fullName>
    </alternativeName>
    <alternativeName>
        <fullName evidence="17">RNA-binding protein 34</fullName>
    </alternativeName>
</protein>
<dbReference type="SUPFAM" id="SSF54928">
    <property type="entry name" value="RNA-binding domain, RBD"/>
    <property type="match status" value="2"/>
</dbReference>
<evidence type="ECO:0000256" key="18">
    <source>
        <dbReference type="ARBA" id="ARBA00071292"/>
    </source>
</evidence>
<evidence type="ECO:0000256" key="17">
    <source>
        <dbReference type="ARBA" id="ARBA00067871"/>
    </source>
</evidence>
<feature type="compositionally biased region" description="Acidic residues" evidence="23">
    <location>
        <begin position="277"/>
        <end position="305"/>
    </location>
</feature>
<evidence type="ECO:0000259" key="24">
    <source>
        <dbReference type="PROSITE" id="PS50102"/>
    </source>
</evidence>
<feature type="region of interest" description="Disordered" evidence="23">
    <location>
        <begin position="1473"/>
        <end position="1507"/>
    </location>
</feature>
<dbReference type="Ensembl" id="ENSPPYT00000048713.1">
    <property type="protein sequence ID" value="ENSPPYP00000039889.1"/>
    <property type="gene ID" value="ENSPPYG00000000098.3"/>
</dbReference>
<dbReference type="SUPFAM" id="SSF63748">
    <property type="entry name" value="Tudor/PWWP/MBT"/>
    <property type="match status" value="1"/>
</dbReference>
<feature type="region of interest" description="Disordered" evidence="23">
    <location>
        <begin position="449"/>
        <end position="577"/>
    </location>
</feature>
<evidence type="ECO:0000256" key="19">
    <source>
        <dbReference type="ARBA" id="ARBA00075574"/>
    </source>
</evidence>
<dbReference type="Gene3D" id="1.10.150.60">
    <property type="entry name" value="ARID DNA-binding domain"/>
    <property type="match status" value="1"/>
</dbReference>
<keyword evidence="6" id="KW-0832">Ubl conjugation</keyword>
<dbReference type="InterPro" id="IPR000504">
    <property type="entry name" value="RRM_dom"/>
</dbReference>
<dbReference type="SMART" id="SM00501">
    <property type="entry name" value="BRIGHT"/>
    <property type="match status" value="1"/>
</dbReference>
<dbReference type="PROSITE" id="PS51011">
    <property type="entry name" value="ARID"/>
    <property type="match status" value="1"/>
</dbReference>
<dbReference type="SUPFAM" id="SSF46774">
    <property type="entry name" value="ARID-like"/>
    <property type="match status" value="1"/>
</dbReference>
<dbReference type="CDD" id="cd16883">
    <property type="entry name" value="ARID_ARID4B"/>
    <property type="match status" value="1"/>
</dbReference>
<feature type="domain" description="ARID" evidence="25">
    <location>
        <begin position="306"/>
        <end position="398"/>
    </location>
</feature>
<feature type="compositionally biased region" description="Acidic residues" evidence="23">
    <location>
        <begin position="788"/>
        <end position="799"/>
    </location>
</feature>
<feature type="region of interest" description="Disordered" evidence="23">
    <location>
        <begin position="1259"/>
        <end position="1286"/>
    </location>
</feature>
<dbReference type="Gene3D" id="2.30.30.140">
    <property type="match status" value="3"/>
</dbReference>
<dbReference type="SUPFAM" id="SSF54160">
    <property type="entry name" value="Chromo domain-like"/>
    <property type="match status" value="1"/>
</dbReference>
<dbReference type="Gene3D" id="3.30.70.330">
    <property type="match status" value="2"/>
</dbReference>
<dbReference type="Pfam" id="PF01388">
    <property type="entry name" value="ARID"/>
    <property type="match status" value="1"/>
</dbReference>
<evidence type="ECO:0000256" key="10">
    <source>
        <dbReference type="ARBA" id="ARBA00023015"/>
    </source>
</evidence>
<feature type="region of interest" description="Disordered" evidence="23">
    <location>
        <begin position="266"/>
        <end position="306"/>
    </location>
</feature>
<sequence>MKALDEPPYLTVGTDVSAKYRGAFCEAKIKTAKRLVKVKVTFRHDSSTVEVQDDHIKGPLKVGAIVEVKNLDGAYQEAVINKLTDASWYTVVFDDGDEKTLRRSSLCLKGERHFAESETLDQLPLTNPEHFGTPVIGKKTNRGRRSNHIPEEESSSSSSDEDEDDRKQIDELLGKVVCVDYISLDKKKALWFPALVVCPDCSDEIAVKKDNILVRSFKDGKFTSVPRKDVHEITSDTAPKPDAVLKQAFEQALEFHKSRTIPANWKTELKEDSSSSEAEEEEEEEDDEKEKEDNSSEEEEEIEPFPEERENFLQQLYKFMEDRGTPINKRPVLGYRNLNLFKLFRLVHKLGGFDNIESGAVWKQVYQDLGIPVLNSAAGYNVKCAYKKYLYGFEEYCRSANIEFQMALPEKVVNKQCKECENVKEVKVKEENETEIKEIKMEEEKNIIPKEEKPIEDEIERKENIKPSLGSKKNLLESIPTHSDQEKEVNIKKPEENENLDDKDDDTTRIDESLNIKVEAEEEKAKSGDETNKEEDEDDEEAEEEEEEEEEEEDEDDDDNNEEEEFECYPPGMKVQVRYGRGKNQKMYEASIKDSDVEGGEVLYLVHYCGWNVRYDEWIKADKIVRPADKNVPKIKHRKKIKNKLDKEKDKDEKYSPKNCKLRRLSKPPFQTNPSPEMVSKLDLTDAKNSDTAHVKSIEITSILNGLQASESSAEDSEQEDERGAQDMDNNGKEESKIDHLTNNRNDLISKEEQNSSSLLEENKVHADLVISKPVSKSPERLRKDIEVLSEDTDYEEDEVTKKRKDVKKDTTDKSSKPQIKRGKRRYCNTEECLKTGSPGKKEEKAKNKESLCMENSSNSSSDEDEEEKSKAKMTPTKKYNGLEEKRKSLRTTGFYSGFSEVAEKRIKLLNNSDERLQNSRAKDRKDVWSSIQGQWPKKTLKELFSDSDTEAAASPPHPAPEEGVAEESLQTVAEEESCSPSVEIEKPPPVNVDSKSIEEKTVEVNDRKAEFPSSGSNSVLNTPPTTPESPSSVTVTEGSRQQSSVTVSEPLAPNQEEVRSIKSETDSTIEVDSVAGELQDLQSEGNSSPAGFDASVSSSSSNQPEPEHPEKASTGQKRVKDAQGGGSSSKKQKRSHKATVVNNKKKGKGTNSSDSEELSAGESITKSQPVKSVSTGMKSHSTKSPARTQSPGKCGKNGDKDPDLKEPSNRLPKVYKWSFQMSDLENMTSAQRITILQEKLQEIRKHYLSLKSEVASIDRRRKRLKKKERESAATSSSSSSPSSSSITAAVMLTLAEPSMSSASQNGMSVECRLQPLPEDVLHSQNEASLKRRGPPTDGNKLAPLPSTFFHRRPAADCREGRGRGQRAEVPGTRKCELARPCRLGVFGVRMALEGMSKRKRKRSVEEGKNPDDGVRGSPPGDYRVGQVASSLFRGEHHSRGGTGRLASLFSSLEPQIQPVYVPVPKETIKKTKWNEKEESTSQIERPLSQEPAKKVKAKKKHTNAEKKLANRESALASADLEEEIHQIQGQKRKNSQPGVKVADRKILGDIDDTVVSQRKKIQINQEEERLKNERTVFVGNLPVTCNKKKLKSFFKEYGQIESVRFRSLIPAEGTLSKKLAAIKRKIHPDQKNINAYVVFKEESAATQALKRNGAQIADGFRIRVDLASETSSRDKRSVFVGNLPYKVEESAVEKHFLDCGSIMAVRIVRDKMTGIGKGFGYVLFENTDSVHLALKLNNSELMGRKLRVMRSVNKEKLKQQNSNPRLKNVSKPKQGLNFTSKTAEGHSKSLFIGEKAVLLKTKKKGQKKSGHPKKQRKQK</sequence>
<feature type="compositionally biased region" description="Polar residues" evidence="23">
    <location>
        <begin position="1039"/>
        <end position="1048"/>
    </location>
</feature>
<accession>A0A8I5TJJ3</accession>
<feature type="compositionally biased region" description="Low complexity" evidence="23">
    <location>
        <begin position="1273"/>
        <end position="1286"/>
    </location>
</feature>
<keyword evidence="7" id="KW-0156">Chromatin regulator</keyword>
<evidence type="ECO:0000256" key="8">
    <source>
        <dbReference type="ARBA" id="ARBA00022884"/>
    </source>
</evidence>
<dbReference type="CDD" id="cd12394">
    <property type="entry name" value="RRM1_RBM34"/>
    <property type="match status" value="1"/>
</dbReference>
<dbReference type="OMA" id="PCARREL"/>
<feature type="compositionally biased region" description="Basic and acidic residues" evidence="23">
    <location>
        <begin position="722"/>
        <end position="754"/>
    </location>
</feature>
<proteinExistence type="inferred from homology"/>
<dbReference type="FunFam" id="2.30.30.140:FF:000044">
    <property type="entry name" value="AT-rich interactive domain-containing protein 4B isoform X1"/>
    <property type="match status" value="1"/>
</dbReference>
<feature type="compositionally biased region" description="Basic and acidic residues" evidence="23">
    <location>
        <begin position="828"/>
        <end position="852"/>
    </location>
</feature>
<feature type="compositionally biased region" description="Basic and acidic residues" evidence="23">
    <location>
        <begin position="1197"/>
        <end position="1209"/>
    </location>
</feature>
<keyword evidence="11" id="KW-0175">Coiled coil</keyword>
<dbReference type="SMART" id="SM00333">
    <property type="entry name" value="TUDOR"/>
    <property type="match status" value="2"/>
</dbReference>
<feature type="compositionally biased region" description="Basic and acidic residues" evidence="23">
    <location>
        <begin position="483"/>
        <end position="496"/>
    </location>
</feature>
<evidence type="ECO:0000313" key="27">
    <source>
        <dbReference type="Proteomes" id="UP000001595"/>
    </source>
</evidence>
<feature type="domain" description="RRM" evidence="24">
    <location>
        <begin position="1575"/>
        <end position="1670"/>
    </location>
</feature>
<keyword evidence="8 22" id="KW-0694">RNA-binding</keyword>
<evidence type="ECO:0000256" key="16">
    <source>
        <dbReference type="ARBA" id="ARBA00063472"/>
    </source>
</evidence>
<dbReference type="GeneTree" id="ENSGT00940000158149"/>
<evidence type="ECO:0000256" key="15">
    <source>
        <dbReference type="ARBA" id="ARBA00053656"/>
    </source>
</evidence>
<keyword evidence="27" id="KW-1185">Reference proteome</keyword>
<evidence type="ECO:0000256" key="23">
    <source>
        <dbReference type="SAM" id="MobiDB-lite"/>
    </source>
</evidence>
<dbReference type="InterPro" id="IPR025995">
    <property type="entry name" value="Tudor-knot"/>
</dbReference>
<keyword evidence="12" id="KW-0238">DNA-binding</keyword>
<reference evidence="26 27" key="1">
    <citation type="submission" date="2008-02" db="EMBL/GenBank/DDBJ databases">
        <title>A 6x draft sequence assembly of the Pongo pygmaeus abelii genome.</title>
        <authorList>
            <person name="Wilson R.K."/>
            <person name="Mardis E."/>
        </authorList>
    </citation>
    <scope>NUCLEOTIDE SEQUENCE [LARGE SCALE GENOMIC DNA]</scope>
</reference>
<feature type="compositionally biased region" description="Basic and acidic residues" evidence="23">
    <location>
        <begin position="996"/>
        <end position="1011"/>
    </location>
</feature>
<dbReference type="InterPro" id="IPR002999">
    <property type="entry name" value="Tudor"/>
</dbReference>
<feature type="region of interest" description="Disordered" evidence="23">
    <location>
        <begin position="124"/>
        <end position="166"/>
    </location>
</feature>
<dbReference type="InterPro" id="IPR036431">
    <property type="entry name" value="ARID_dom_sf"/>
</dbReference>
<dbReference type="PANTHER" id="PTHR13964:SF24">
    <property type="entry name" value="AT-RICH INTERACTIVE DOMAIN-CONTAINING PROTEIN 4B"/>
    <property type="match status" value="1"/>
</dbReference>
<keyword evidence="3" id="KW-1017">Isopeptide bond</keyword>
<dbReference type="FunFam" id="2.30.30.140:FF:000009">
    <property type="entry name" value="AT-rich interactive domain-containing protein 4B"/>
    <property type="match status" value="1"/>
</dbReference>
<dbReference type="InterPro" id="IPR016197">
    <property type="entry name" value="Chromo-like_dom_sf"/>
</dbReference>
<feature type="region of interest" description="Disordered" evidence="23">
    <location>
        <begin position="1327"/>
        <end position="1347"/>
    </location>
</feature>
<name>A0A8I5TJJ3_PONAB</name>
<feature type="compositionally biased region" description="Basic residues" evidence="23">
    <location>
        <begin position="1131"/>
        <end position="1149"/>
    </location>
</feature>
<keyword evidence="10" id="KW-0805">Transcription regulation</keyword>
<comment type="subunit">
    <text evidence="16">Component of a Sin3A corepressor complex consisting of SIN3A, SAP130, SUDS3/SAP45, SAP180, HDAC1 and HDAC2. Interacts with ARID4A. Interacts with AR.</text>
</comment>
<evidence type="ECO:0000256" key="2">
    <source>
        <dbReference type="ARBA" id="ARBA00007077"/>
    </source>
</evidence>
<dbReference type="Pfam" id="PF11717">
    <property type="entry name" value="Tudor-knot"/>
    <property type="match status" value="1"/>
</dbReference>
<feature type="region of interest" description="Disordered" evidence="23">
    <location>
        <begin position="1396"/>
        <end position="1426"/>
    </location>
</feature>
<evidence type="ECO:0000256" key="4">
    <source>
        <dbReference type="ARBA" id="ARBA00022553"/>
    </source>
</evidence>
<dbReference type="GO" id="GO:0003723">
    <property type="term" value="F:RNA binding"/>
    <property type="evidence" value="ECO:0007669"/>
    <property type="project" value="UniProtKB-UniRule"/>
</dbReference>
<evidence type="ECO:0000256" key="13">
    <source>
        <dbReference type="ARBA" id="ARBA00023163"/>
    </source>
</evidence>
<evidence type="ECO:0000256" key="5">
    <source>
        <dbReference type="ARBA" id="ARBA00022737"/>
    </source>
</evidence>
<dbReference type="CDD" id="cd12395">
    <property type="entry name" value="RRM2_RBM34"/>
    <property type="match status" value="1"/>
</dbReference>
<feature type="compositionally biased region" description="Basic and acidic residues" evidence="23">
    <location>
        <begin position="1404"/>
        <end position="1415"/>
    </location>
</feature>
<keyword evidence="14" id="KW-0539">Nucleus</keyword>